<evidence type="ECO:0000259" key="3">
    <source>
        <dbReference type="Pfam" id="PF17171"/>
    </source>
</evidence>
<dbReference type="SFLD" id="SFLDG01180">
    <property type="entry name" value="SUF1"/>
    <property type="match status" value="1"/>
</dbReference>
<evidence type="ECO:0000256" key="2">
    <source>
        <dbReference type="SAM" id="MobiDB-lite"/>
    </source>
</evidence>
<feature type="compositionally biased region" description="Basic and acidic residues" evidence="2">
    <location>
        <begin position="122"/>
        <end position="138"/>
    </location>
</feature>
<reference evidence="5 6" key="1">
    <citation type="submission" date="2015-03" db="EMBL/GenBank/DDBJ databases">
        <title>Genome assembly of Sandaracinus amylolyticus DSM 53668.</title>
        <authorList>
            <person name="Sharma G."/>
            <person name="Subramanian S."/>
        </authorList>
    </citation>
    <scope>NUCLEOTIDE SEQUENCE [LARGE SCALE GENOMIC DNA]</scope>
    <source>
        <strain evidence="5 6">DSM 53668</strain>
    </source>
</reference>
<organism evidence="5 6">
    <name type="scientific">Sandaracinus amylolyticus</name>
    <dbReference type="NCBI Taxonomy" id="927083"/>
    <lineage>
        <taxon>Bacteria</taxon>
        <taxon>Pseudomonadati</taxon>
        <taxon>Myxococcota</taxon>
        <taxon>Polyangia</taxon>
        <taxon>Polyangiales</taxon>
        <taxon>Sandaracinaceae</taxon>
        <taxon>Sandaracinus</taxon>
    </lineage>
</organism>
<dbReference type="PANTHER" id="PTHR12289:SF41">
    <property type="entry name" value="FAILED AXON CONNECTIONS-RELATED"/>
    <property type="match status" value="1"/>
</dbReference>
<dbReference type="Pfam" id="PF17171">
    <property type="entry name" value="GST_C_6"/>
    <property type="match status" value="1"/>
</dbReference>
<dbReference type="CDD" id="cd03080">
    <property type="entry name" value="GST_N_Metaxin_like"/>
    <property type="match status" value="1"/>
</dbReference>
<dbReference type="AlphaFoldDB" id="A0A0F6W6T0"/>
<dbReference type="InterPro" id="IPR040079">
    <property type="entry name" value="Glutathione_S-Trfase"/>
</dbReference>
<dbReference type="KEGG" id="samy:DB32_006111"/>
<evidence type="ECO:0000256" key="1">
    <source>
        <dbReference type="SAM" id="Coils"/>
    </source>
</evidence>
<feature type="compositionally biased region" description="Basic residues" evidence="2">
    <location>
        <begin position="564"/>
        <end position="573"/>
    </location>
</feature>
<sequence length="1030" mass="115553">MPRPRRAARRRLRRPAPRSEARELDHAQWVARRATHHPIDVGGARIGQDGARELRGDRGTQRAELHAIGLSRREHVQRRARLVGPCRGHQQHGELGELARRRVEQPQRRGIGEVEVLDDDHETPTRARRHLDEREPRRSVRVGGEQRIALQGREPSRGIVGAAEPRELEEELGIDATEPVALELGARLRCARPPAELLARGSRRRAQAIAHELRDERVGRRARRPVRVRTQDARQVLGRDELAQERLDQARLAHAGVTQHERDPERSLLRHGGVDALEHRELARAPEQRELADGAVRVGCGAGTCSAAQQRALVARLHVELGAEVGRGRRVDRDVSLGAERRAVRALRDVPRVDVERRGRRAVARRGDREAEAGVTLAQRERASGRAPRGLGRAAVRERDAHRTALVRVGLAPERPRHDLDVREEDGAHVVPRAAHEHDAAALRDTGADRRALEQRVRCVRRVAEHARDRERDGGAVGQAVGRVVREHAREERVEDRRQIRAARRELRQLALQHLREDRGGARPLERRRAGEALVERAPEAEHVGAWRQPSDSARLLGRHVRRRAEHRARRRQLGGSEARARDAEVDHAHVLGRTADEEQVAGLDVPMDDPERVRRGEALGRAQHDVQRVAHRQRAALEAVGEVLAREPLHREVRRAVLGQPVRDVRDHVRVAHHREHLGLALEPHEIGRERLEHLERDVAPGRGVHRPMDRSEASAPGGLDHGEPGVHPALLAHRARVCQRVFDAGKDARRRGSAPSISRDGRVARRVAWARSGTLRPSMITLYCLPPLDRAPSLSPFSMKVETYLRMTGTPYRCVHVVDAQRGPKGKVPYIEDGSVRLGDSGLILEHLARTRGHSLDAGLSPAEHATGHAVRRMLEEHFYWVVVYSRWFHGPHWPRMREVFLGHLPRPVARAVGEVARVAMRRTLRAHGIGRHHEDEMFALGRADLDALSATLGERSFLLGDEPRSYDAIAHAFVASVLDVDMDTPLRAHARGLENLVAYGDRMRARYYPEIAAPSASAPARATPASR</sequence>
<dbReference type="Proteomes" id="UP000034883">
    <property type="component" value="Chromosome"/>
</dbReference>
<accession>A0A0F6W6T0</accession>
<name>A0A0F6W6T0_9BACT</name>
<dbReference type="EMBL" id="CP011125">
    <property type="protein sequence ID" value="AKF08962.1"/>
    <property type="molecule type" value="Genomic_DNA"/>
</dbReference>
<dbReference type="InterPro" id="IPR036249">
    <property type="entry name" value="Thioredoxin-like_sf"/>
</dbReference>
<protein>
    <recommendedName>
        <fullName evidence="7">Glutathione S-transferase</fullName>
    </recommendedName>
</protein>
<dbReference type="STRING" id="927083.DB32_006111"/>
<dbReference type="InterPro" id="IPR012336">
    <property type="entry name" value="Thioredoxin-like_fold"/>
</dbReference>
<evidence type="ECO:0008006" key="7">
    <source>
        <dbReference type="Google" id="ProtNLM"/>
    </source>
</evidence>
<feature type="region of interest" description="Disordered" evidence="2">
    <location>
        <begin position="119"/>
        <end position="144"/>
    </location>
</feature>
<dbReference type="Gene3D" id="1.20.1050.10">
    <property type="match status" value="1"/>
</dbReference>
<feature type="domain" description="Metaxin glutathione S-transferase" evidence="3">
    <location>
        <begin position="945"/>
        <end position="1006"/>
    </location>
</feature>
<feature type="region of interest" description="Disordered" evidence="2">
    <location>
        <begin position="1"/>
        <end position="25"/>
    </location>
</feature>
<dbReference type="InterPro" id="IPR026928">
    <property type="entry name" value="FAX/IsoI-like"/>
</dbReference>
<feature type="compositionally biased region" description="Basic residues" evidence="2">
    <location>
        <begin position="1"/>
        <end position="16"/>
    </location>
</feature>
<keyword evidence="6" id="KW-1185">Reference proteome</keyword>
<proteinExistence type="predicted"/>
<dbReference type="InterPro" id="IPR033468">
    <property type="entry name" value="Metaxin_GST"/>
</dbReference>
<feature type="region of interest" description="Disordered" evidence="2">
    <location>
        <begin position="702"/>
        <end position="725"/>
    </location>
</feature>
<dbReference type="CDD" id="cd03193">
    <property type="entry name" value="GST_C_Metaxin"/>
    <property type="match status" value="1"/>
</dbReference>
<dbReference type="SFLD" id="SFLDG01200">
    <property type="entry name" value="SUF1.1"/>
    <property type="match status" value="1"/>
</dbReference>
<feature type="region of interest" description="Disordered" evidence="2">
    <location>
        <begin position="564"/>
        <end position="584"/>
    </location>
</feature>
<gene>
    <name evidence="5" type="ORF">DB32_006111</name>
</gene>
<evidence type="ECO:0000313" key="5">
    <source>
        <dbReference type="EMBL" id="AKF08962.1"/>
    </source>
</evidence>
<dbReference type="PANTHER" id="PTHR12289">
    <property type="entry name" value="METAXIN RELATED"/>
    <property type="match status" value="1"/>
</dbReference>
<evidence type="ECO:0000313" key="6">
    <source>
        <dbReference type="Proteomes" id="UP000034883"/>
    </source>
</evidence>
<dbReference type="SFLD" id="SFLDS00019">
    <property type="entry name" value="Glutathione_Transferase_(cytos"/>
    <property type="match status" value="1"/>
</dbReference>
<dbReference type="Gene3D" id="3.40.30.10">
    <property type="entry name" value="Glutaredoxin"/>
    <property type="match status" value="1"/>
</dbReference>
<evidence type="ECO:0000259" key="4">
    <source>
        <dbReference type="Pfam" id="PF17172"/>
    </source>
</evidence>
<dbReference type="InterPro" id="IPR050931">
    <property type="entry name" value="Mito_Protein_Transport_Metaxin"/>
</dbReference>
<feature type="domain" description="Thioredoxin-like fold" evidence="4">
    <location>
        <begin position="798"/>
        <end position="891"/>
    </location>
</feature>
<dbReference type="SUPFAM" id="SSF52833">
    <property type="entry name" value="Thioredoxin-like"/>
    <property type="match status" value="1"/>
</dbReference>
<dbReference type="Pfam" id="PF17172">
    <property type="entry name" value="GST_N_4"/>
    <property type="match status" value="1"/>
</dbReference>
<feature type="coiled-coil region" evidence="1">
    <location>
        <begin position="450"/>
        <end position="513"/>
    </location>
</feature>
<keyword evidence="1" id="KW-0175">Coiled coil</keyword>